<keyword evidence="1" id="KW-0812">Transmembrane</keyword>
<proteinExistence type="predicted"/>
<gene>
    <name evidence="2" type="ORF">J2Z37_004892</name>
</gene>
<organism evidence="2 3">
    <name type="scientific">Ammoniphilus resinae</name>
    <dbReference type="NCBI Taxonomy" id="861532"/>
    <lineage>
        <taxon>Bacteria</taxon>
        <taxon>Bacillati</taxon>
        <taxon>Bacillota</taxon>
        <taxon>Bacilli</taxon>
        <taxon>Bacillales</taxon>
        <taxon>Paenibacillaceae</taxon>
        <taxon>Aneurinibacillus group</taxon>
        <taxon>Ammoniphilus</taxon>
    </lineage>
</organism>
<keyword evidence="3" id="KW-1185">Reference proteome</keyword>
<dbReference type="Proteomes" id="UP001519343">
    <property type="component" value="Unassembled WGS sequence"/>
</dbReference>
<feature type="transmembrane region" description="Helical" evidence="1">
    <location>
        <begin position="110"/>
        <end position="134"/>
    </location>
</feature>
<evidence type="ECO:0008006" key="4">
    <source>
        <dbReference type="Google" id="ProtNLM"/>
    </source>
</evidence>
<protein>
    <recommendedName>
        <fullName evidence="4">Transmembrane protein</fullName>
    </recommendedName>
</protein>
<evidence type="ECO:0000256" key="1">
    <source>
        <dbReference type="SAM" id="Phobius"/>
    </source>
</evidence>
<name>A0ABS4GXP9_9BACL</name>
<evidence type="ECO:0000313" key="2">
    <source>
        <dbReference type="EMBL" id="MBP1934872.1"/>
    </source>
</evidence>
<keyword evidence="1" id="KW-0472">Membrane</keyword>
<sequence>MEYQVLGKLSELATLSKQFPSLVSLEVIVHQSSYFWGWVEKNKKMINRLGRVVPLVTYAMFKPTFAFAATAAGGLGFFAGHGVILLHMLIVGFLTLLVTTFLKFTGRGDLAPLVVFVGGGIILYEVIGLFNAIYKAIATFLQV</sequence>
<comment type="caution">
    <text evidence="2">The sequence shown here is derived from an EMBL/GenBank/DDBJ whole genome shotgun (WGS) entry which is preliminary data.</text>
</comment>
<dbReference type="RefSeq" id="WP_209812848.1">
    <property type="nucleotide sequence ID" value="NZ_JAGGKT010000030.1"/>
</dbReference>
<dbReference type="EMBL" id="JAGGKT010000030">
    <property type="protein sequence ID" value="MBP1934872.1"/>
    <property type="molecule type" value="Genomic_DNA"/>
</dbReference>
<feature type="transmembrane region" description="Helical" evidence="1">
    <location>
        <begin position="78"/>
        <end position="98"/>
    </location>
</feature>
<keyword evidence="1" id="KW-1133">Transmembrane helix</keyword>
<accession>A0ABS4GXP9</accession>
<reference evidence="2 3" key="1">
    <citation type="submission" date="2021-03" db="EMBL/GenBank/DDBJ databases">
        <title>Genomic Encyclopedia of Type Strains, Phase IV (KMG-IV): sequencing the most valuable type-strain genomes for metagenomic binning, comparative biology and taxonomic classification.</title>
        <authorList>
            <person name="Goeker M."/>
        </authorList>
    </citation>
    <scope>NUCLEOTIDE SEQUENCE [LARGE SCALE GENOMIC DNA]</scope>
    <source>
        <strain evidence="2 3">DSM 24738</strain>
    </source>
</reference>
<feature type="transmembrane region" description="Helical" evidence="1">
    <location>
        <begin position="52"/>
        <end position="72"/>
    </location>
</feature>
<evidence type="ECO:0000313" key="3">
    <source>
        <dbReference type="Proteomes" id="UP001519343"/>
    </source>
</evidence>